<gene>
    <name evidence="1" type="ORF">GCM10007424_13420</name>
</gene>
<dbReference type="NCBIfam" id="NF041366">
    <property type="entry name" value="GntA_guanitoxin"/>
    <property type="match status" value="1"/>
</dbReference>
<dbReference type="EMBL" id="BMJE01000003">
    <property type="protein sequence ID" value="GGB74776.1"/>
    <property type="molecule type" value="Genomic_DNA"/>
</dbReference>
<reference evidence="2" key="1">
    <citation type="journal article" date="2019" name="Int. J. Syst. Evol. Microbiol.">
        <title>The Global Catalogue of Microorganisms (GCM) 10K type strain sequencing project: providing services to taxonomists for standard genome sequencing and annotation.</title>
        <authorList>
            <consortium name="The Broad Institute Genomics Platform"/>
            <consortium name="The Broad Institute Genome Sequencing Center for Infectious Disease"/>
            <person name="Wu L."/>
            <person name="Ma J."/>
        </authorList>
    </citation>
    <scope>NUCLEOTIDE SEQUENCE [LARGE SCALE GENOMIC DNA]</scope>
    <source>
        <strain evidence="2">CGMCC 1.15461</strain>
    </source>
</reference>
<dbReference type="PANTHER" id="PTHR40045:SF1">
    <property type="entry name" value="YQCI_YCGG FAMILY PROTEIN"/>
    <property type="match status" value="1"/>
</dbReference>
<protein>
    <recommendedName>
        <fullName evidence="3">YqcI/YcgG family protein</fullName>
    </recommendedName>
</protein>
<proteinExistence type="predicted"/>
<evidence type="ECO:0008006" key="3">
    <source>
        <dbReference type="Google" id="ProtNLM"/>
    </source>
</evidence>
<keyword evidence="2" id="KW-1185">Reference proteome</keyword>
<dbReference type="Proteomes" id="UP000615760">
    <property type="component" value="Unassembled WGS sequence"/>
</dbReference>
<comment type="caution">
    <text evidence="1">The sequence shown here is derived from an EMBL/GenBank/DDBJ whole genome shotgun (WGS) entry which is preliminary data.</text>
</comment>
<dbReference type="InterPro" id="IPR014988">
    <property type="entry name" value="Uncharacterised_YqcI/YcgG"/>
</dbReference>
<evidence type="ECO:0000313" key="2">
    <source>
        <dbReference type="Proteomes" id="UP000615760"/>
    </source>
</evidence>
<organism evidence="1 2">
    <name type="scientific">Flavobacterium suaedae</name>
    <dbReference type="NCBI Taxonomy" id="1767027"/>
    <lineage>
        <taxon>Bacteria</taxon>
        <taxon>Pseudomonadati</taxon>
        <taxon>Bacteroidota</taxon>
        <taxon>Flavobacteriia</taxon>
        <taxon>Flavobacteriales</taxon>
        <taxon>Flavobacteriaceae</taxon>
        <taxon>Flavobacterium</taxon>
    </lineage>
</organism>
<dbReference type="PANTHER" id="PTHR40045">
    <property type="entry name" value="YCGG FAMILY PROTEIN"/>
    <property type="match status" value="1"/>
</dbReference>
<evidence type="ECO:0000313" key="1">
    <source>
        <dbReference type="EMBL" id="GGB74776.1"/>
    </source>
</evidence>
<name>A0ABQ1JU88_9FLAO</name>
<dbReference type="Pfam" id="PF08892">
    <property type="entry name" value="YqcI_YcgG"/>
    <property type="match status" value="1"/>
</dbReference>
<accession>A0ABQ1JU88</accession>
<dbReference type="RefSeq" id="WP_188620490.1">
    <property type="nucleotide sequence ID" value="NZ_BMJE01000003.1"/>
</dbReference>
<sequence>MKEKEIINQFTSFIESKTFPCVAAKAAFTKKQLKVIVAEHMACPKDDRSILEAIYNFIKDYRQSEKLFHSIAVIFPYTEIENEIMYDQLFWKRLQALADLDAEKFEYDYRVDSEPDSENFSFSLGNEAFFVIGLHPKSSRKARQFKYPAIVFNPHAQFEQLRENKQYVKMKNIVRKKDIAYSGDINPMLEDFGESSEVYQYTGRQYSESWKCPFHSNHNQTHHEHNQSA</sequence>